<gene>
    <name evidence="1" type="ORF">NSJP_1665</name>
</gene>
<dbReference type="AlphaFoldDB" id="A0A1W1I486"/>
<keyword evidence="2" id="KW-1185">Reference proteome</keyword>
<name>A0A1W1I486_9BACT</name>
<sequence>MVCLPHVEYECVIPQRMLGYRRFSIPKTRRNGSGDACGPIGYRMVLCGGLCSHAGTVDERSESR</sequence>
<dbReference type="EMBL" id="LT828648">
    <property type="protein sequence ID" value="SLM47837.1"/>
    <property type="molecule type" value="Genomic_DNA"/>
</dbReference>
<dbReference type="Proteomes" id="UP000192042">
    <property type="component" value="Chromosome I"/>
</dbReference>
<reference evidence="1 2" key="1">
    <citation type="submission" date="2017-03" db="EMBL/GenBank/DDBJ databases">
        <authorList>
            <person name="Afonso C.L."/>
            <person name="Miller P.J."/>
            <person name="Scott M.A."/>
            <person name="Spackman E."/>
            <person name="Goraichik I."/>
            <person name="Dimitrov K.M."/>
            <person name="Suarez D.L."/>
            <person name="Swayne D.E."/>
        </authorList>
    </citation>
    <scope>NUCLEOTIDE SEQUENCE [LARGE SCALE GENOMIC DNA]</scope>
    <source>
        <strain evidence="1">Genome sequencing of Nitrospira japonica strain NJ11</strain>
    </source>
</reference>
<organism evidence="1 2">
    <name type="scientific">Nitrospira japonica</name>
    <dbReference type="NCBI Taxonomy" id="1325564"/>
    <lineage>
        <taxon>Bacteria</taxon>
        <taxon>Pseudomonadati</taxon>
        <taxon>Nitrospirota</taxon>
        <taxon>Nitrospiria</taxon>
        <taxon>Nitrospirales</taxon>
        <taxon>Nitrospiraceae</taxon>
        <taxon>Nitrospira</taxon>
    </lineage>
</organism>
<dbReference type="KEGG" id="nja:NSJP_1665"/>
<evidence type="ECO:0000313" key="1">
    <source>
        <dbReference type="EMBL" id="SLM47837.1"/>
    </source>
</evidence>
<protein>
    <submittedName>
        <fullName evidence="1">Uncharacterized protein</fullName>
    </submittedName>
</protein>
<proteinExistence type="predicted"/>
<accession>A0A1W1I486</accession>
<evidence type="ECO:0000313" key="2">
    <source>
        <dbReference type="Proteomes" id="UP000192042"/>
    </source>
</evidence>